<evidence type="ECO:0000313" key="10">
    <source>
        <dbReference type="Proteomes" id="UP001163846"/>
    </source>
</evidence>
<dbReference type="EMBL" id="MU805999">
    <property type="protein sequence ID" value="KAJ3842656.1"/>
    <property type="molecule type" value="Genomic_DNA"/>
</dbReference>
<name>A0AA38UIY6_9AGAR</name>
<proteinExistence type="predicted"/>
<dbReference type="InterPro" id="IPR013087">
    <property type="entry name" value="Znf_C2H2_type"/>
</dbReference>
<keyword evidence="5" id="KW-0862">Zinc</keyword>
<evidence type="ECO:0000256" key="2">
    <source>
        <dbReference type="ARBA" id="ARBA00022723"/>
    </source>
</evidence>
<dbReference type="GO" id="GO:0008270">
    <property type="term" value="F:zinc ion binding"/>
    <property type="evidence" value="ECO:0007669"/>
    <property type="project" value="UniProtKB-KW"/>
</dbReference>
<keyword evidence="2" id="KW-0479">Metal-binding</keyword>
<feature type="domain" description="C2H2-type" evidence="8">
    <location>
        <begin position="101"/>
        <end position="126"/>
    </location>
</feature>
<sequence>MKLAEGTQTGLRWCGNSLDTVSWCSCSRNPWKTRELSIMFCCPVCNKRFENRKEMKEHARISRAHFPCDRCERIYRNLHVLSRHVEAKHSVRESPREGPLFRCRPCNKYFAAQSSLSEHYRGSRQHPVCTECGRGFENQRACDEHQRQCSFSVYCHTCNSSIQKDDKIQHYLDSPNHPTCMECKVGFIDEIAFDQHCLRLHDIARCQYCKQHYSSVSGEDRARSAFTCPTCKNGTTTKQQQAFSNSPSPRLDIDKVLSQSYPPTQSISRLSTSFDSANRFFNQTGLTEFPSPKDSEKPPRYAVEVAQQWLKHSARNNTQNSPTSIPVSATSVANVVNVSAASQPNVEITTVSTDFSILYPPYHTQVIMNLA</sequence>
<organism evidence="9 10">
    <name type="scientific">Lentinula raphanica</name>
    <dbReference type="NCBI Taxonomy" id="153919"/>
    <lineage>
        <taxon>Eukaryota</taxon>
        <taxon>Fungi</taxon>
        <taxon>Dikarya</taxon>
        <taxon>Basidiomycota</taxon>
        <taxon>Agaricomycotina</taxon>
        <taxon>Agaricomycetes</taxon>
        <taxon>Agaricomycetidae</taxon>
        <taxon>Agaricales</taxon>
        <taxon>Marasmiineae</taxon>
        <taxon>Omphalotaceae</taxon>
        <taxon>Lentinula</taxon>
    </lineage>
</organism>
<keyword evidence="6" id="KW-0539">Nucleus</keyword>
<evidence type="ECO:0000256" key="4">
    <source>
        <dbReference type="ARBA" id="ARBA00022771"/>
    </source>
</evidence>
<keyword evidence="10" id="KW-1185">Reference proteome</keyword>
<evidence type="ECO:0000256" key="5">
    <source>
        <dbReference type="ARBA" id="ARBA00022833"/>
    </source>
</evidence>
<dbReference type="PANTHER" id="PTHR24406">
    <property type="entry name" value="TRANSCRIPTIONAL REPRESSOR CTCFL-RELATED"/>
    <property type="match status" value="1"/>
</dbReference>
<dbReference type="Pfam" id="PF12874">
    <property type="entry name" value="zf-met"/>
    <property type="match status" value="2"/>
</dbReference>
<dbReference type="PROSITE" id="PS00028">
    <property type="entry name" value="ZINC_FINGER_C2H2_1"/>
    <property type="match status" value="1"/>
</dbReference>
<dbReference type="AlphaFoldDB" id="A0AA38UIY6"/>
<comment type="caution">
    <text evidence="9">The sequence shown here is derived from an EMBL/GenBank/DDBJ whole genome shotgun (WGS) entry which is preliminary data.</text>
</comment>
<evidence type="ECO:0000259" key="8">
    <source>
        <dbReference type="PROSITE" id="PS50157"/>
    </source>
</evidence>
<keyword evidence="3" id="KW-0677">Repeat</keyword>
<accession>A0AA38UIY6</accession>
<protein>
    <recommendedName>
        <fullName evidence="8">C2H2-type domain-containing protein</fullName>
    </recommendedName>
</protein>
<dbReference type="SUPFAM" id="SSF57667">
    <property type="entry name" value="beta-beta-alpha zinc fingers"/>
    <property type="match status" value="1"/>
</dbReference>
<evidence type="ECO:0000256" key="6">
    <source>
        <dbReference type="ARBA" id="ARBA00023242"/>
    </source>
</evidence>
<dbReference type="InterPro" id="IPR050888">
    <property type="entry name" value="ZnF_C2H2-type_TF"/>
</dbReference>
<evidence type="ECO:0000256" key="7">
    <source>
        <dbReference type="PROSITE-ProRule" id="PRU00042"/>
    </source>
</evidence>
<keyword evidence="4 7" id="KW-0863">Zinc-finger</keyword>
<dbReference type="SMART" id="SM00355">
    <property type="entry name" value="ZnF_C2H2"/>
    <property type="match status" value="5"/>
</dbReference>
<evidence type="ECO:0000256" key="1">
    <source>
        <dbReference type="ARBA" id="ARBA00004123"/>
    </source>
</evidence>
<evidence type="ECO:0000256" key="3">
    <source>
        <dbReference type="ARBA" id="ARBA00022737"/>
    </source>
</evidence>
<feature type="domain" description="C2H2-type" evidence="8">
    <location>
        <begin position="66"/>
        <end position="94"/>
    </location>
</feature>
<dbReference type="Gene3D" id="3.30.160.60">
    <property type="entry name" value="Classic Zinc Finger"/>
    <property type="match status" value="2"/>
</dbReference>
<dbReference type="Proteomes" id="UP001163846">
    <property type="component" value="Unassembled WGS sequence"/>
</dbReference>
<dbReference type="InterPro" id="IPR036236">
    <property type="entry name" value="Znf_C2H2_sf"/>
</dbReference>
<dbReference type="GO" id="GO:0005634">
    <property type="term" value="C:nucleus"/>
    <property type="evidence" value="ECO:0007669"/>
    <property type="project" value="UniProtKB-SubCell"/>
</dbReference>
<gene>
    <name evidence="9" type="ORF">F5878DRAFT_375308</name>
</gene>
<comment type="subcellular location">
    <subcellularLocation>
        <location evidence="1">Nucleus</location>
    </subcellularLocation>
</comment>
<reference evidence="9" key="1">
    <citation type="submission" date="2022-08" db="EMBL/GenBank/DDBJ databases">
        <authorList>
            <consortium name="DOE Joint Genome Institute"/>
            <person name="Min B."/>
            <person name="Riley R."/>
            <person name="Sierra-Patev S."/>
            <person name="Naranjo-Ortiz M."/>
            <person name="Looney B."/>
            <person name="Konkel Z."/>
            <person name="Slot J.C."/>
            <person name="Sakamoto Y."/>
            <person name="Steenwyk J.L."/>
            <person name="Rokas A."/>
            <person name="Carro J."/>
            <person name="Camarero S."/>
            <person name="Ferreira P."/>
            <person name="Molpeceres G."/>
            <person name="Ruiz-Duenas F.J."/>
            <person name="Serrano A."/>
            <person name="Henrissat B."/>
            <person name="Drula E."/>
            <person name="Hughes K.W."/>
            <person name="Mata J.L."/>
            <person name="Ishikawa N.K."/>
            <person name="Vargas-Isla R."/>
            <person name="Ushijima S."/>
            <person name="Smith C.A."/>
            <person name="Ahrendt S."/>
            <person name="Andreopoulos W."/>
            <person name="He G."/>
            <person name="Labutti K."/>
            <person name="Lipzen A."/>
            <person name="Ng V."/>
            <person name="Sandor L."/>
            <person name="Barry K."/>
            <person name="Martinez A.T."/>
            <person name="Xiao Y."/>
            <person name="Gibbons J.G."/>
            <person name="Terashima K."/>
            <person name="Hibbett D.S."/>
            <person name="Grigoriev I.V."/>
        </authorList>
    </citation>
    <scope>NUCLEOTIDE SEQUENCE</scope>
    <source>
        <strain evidence="9">TFB9207</strain>
    </source>
</reference>
<feature type="domain" description="C2H2-type" evidence="8">
    <location>
        <begin position="40"/>
        <end position="67"/>
    </location>
</feature>
<evidence type="ECO:0000313" key="9">
    <source>
        <dbReference type="EMBL" id="KAJ3842656.1"/>
    </source>
</evidence>
<dbReference type="PROSITE" id="PS50157">
    <property type="entry name" value="ZINC_FINGER_C2H2_2"/>
    <property type="match status" value="3"/>
</dbReference>